<dbReference type="Proteomes" id="UP000321638">
    <property type="component" value="Unassembled WGS sequence"/>
</dbReference>
<evidence type="ECO:0000313" key="3">
    <source>
        <dbReference type="Proteomes" id="UP000321638"/>
    </source>
</evidence>
<dbReference type="EMBL" id="VDUZ01000096">
    <property type="protein sequence ID" value="TXL69195.1"/>
    <property type="molecule type" value="Genomic_DNA"/>
</dbReference>
<evidence type="ECO:0000313" key="1">
    <source>
        <dbReference type="EMBL" id="TXL69195.1"/>
    </source>
</evidence>
<dbReference type="EMBL" id="VDUZ01000018">
    <property type="protein sequence ID" value="TXL74505.1"/>
    <property type="molecule type" value="Genomic_DNA"/>
</dbReference>
<dbReference type="OrthoDB" id="2375382at2"/>
<accession>A0A5C8PM17</accession>
<dbReference type="RefSeq" id="WP_147848186.1">
    <property type="nucleotide sequence ID" value="NZ_VDUZ01000018.1"/>
</dbReference>
<dbReference type="Pfam" id="PF13384">
    <property type="entry name" value="HTH_23"/>
    <property type="match status" value="1"/>
</dbReference>
<reference evidence="2 3" key="1">
    <citation type="submission" date="2019-06" db="EMBL/GenBank/DDBJ databases">
        <title>New taxonomy in bacterial strain CC-CFT640, isolated from vineyard.</title>
        <authorList>
            <person name="Lin S.-Y."/>
            <person name="Tsai C.-F."/>
            <person name="Young C.-C."/>
        </authorList>
    </citation>
    <scope>NUCLEOTIDE SEQUENCE [LARGE SCALE GENOMIC DNA]</scope>
    <source>
        <strain evidence="2 3">CC-CFT640</strain>
    </source>
</reference>
<gene>
    <name evidence="2" type="ORF">FHP25_17245</name>
    <name evidence="1" type="ORF">FHP25_40005</name>
</gene>
<protein>
    <submittedName>
        <fullName evidence="2">Helix-turn-helix domain-containing protein</fullName>
    </submittedName>
</protein>
<evidence type="ECO:0000313" key="2">
    <source>
        <dbReference type="EMBL" id="TXL74505.1"/>
    </source>
</evidence>
<dbReference type="AlphaFoldDB" id="A0A5C8PM17"/>
<proteinExistence type="predicted"/>
<keyword evidence="3" id="KW-1185">Reference proteome</keyword>
<feature type="non-terminal residue" evidence="2">
    <location>
        <position position="63"/>
    </location>
</feature>
<name>A0A5C8PM17_9HYPH</name>
<comment type="caution">
    <text evidence="2">The sequence shown here is derived from an EMBL/GenBank/DDBJ whole genome shotgun (WGS) entry which is preliminary data.</text>
</comment>
<organism evidence="2 3">
    <name type="scientific">Vineibacter terrae</name>
    <dbReference type="NCBI Taxonomy" id="2586908"/>
    <lineage>
        <taxon>Bacteria</taxon>
        <taxon>Pseudomonadati</taxon>
        <taxon>Pseudomonadota</taxon>
        <taxon>Alphaproteobacteria</taxon>
        <taxon>Hyphomicrobiales</taxon>
        <taxon>Vineibacter</taxon>
    </lineage>
</organism>
<sequence length="63" mass="6699">MNVRYRVELSQEERAQLAALLSGGKHAARKLKRAQILLAADAGASDEQIAGTIGVSGSTVYRT</sequence>